<proteinExistence type="predicted"/>
<evidence type="ECO:0000313" key="1">
    <source>
        <dbReference type="EMBL" id="VAX17635.1"/>
    </source>
</evidence>
<protein>
    <submittedName>
        <fullName evidence="1">Uncharacterized protein</fullName>
    </submittedName>
</protein>
<dbReference type="EMBL" id="UOGC01000056">
    <property type="protein sequence ID" value="VAX17635.1"/>
    <property type="molecule type" value="Genomic_DNA"/>
</dbReference>
<dbReference type="AlphaFoldDB" id="A0A3B1CFW2"/>
<reference evidence="1" key="1">
    <citation type="submission" date="2018-06" db="EMBL/GenBank/DDBJ databases">
        <authorList>
            <person name="Zhirakovskaya E."/>
        </authorList>
    </citation>
    <scope>NUCLEOTIDE SEQUENCE</scope>
</reference>
<name>A0A3B1CFW2_9ZZZZ</name>
<sequence length="127" mass="14151">MKNIKTLVATVALTLTAGIASATTLENINASFDRGFGHEEYSFDEALASFDRAFVDNERKVDYDTIILASFQRDLRIEDHGVYAKDTGRNSYELALLGWEDVLPNSELNNAPRVIVSNDVKNQKPVI</sequence>
<organism evidence="1">
    <name type="scientific">hydrothermal vent metagenome</name>
    <dbReference type="NCBI Taxonomy" id="652676"/>
    <lineage>
        <taxon>unclassified sequences</taxon>
        <taxon>metagenomes</taxon>
        <taxon>ecological metagenomes</taxon>
    </lineage>
</organism>
<gene>
    <name evidence="1" type="ORF">MNBD_NITROSPINAE01-456</name>
</gene>
<accession>A0A3B1CFW2</accession>